<dbReference type="AlphaFoldDB" id="A0A8J3JJC5"/>
<organism evidence="2 3">
    <name type="scientific">Actinocatenispora rupis</name>
    <dbReference type="NCBI Taxonomy" id="519421"/>
    <lineage>
        <taxon>Bacteria</taxon>
        <taxon>Bacillati</taxon>
        <taxon>Actinomycetota</taxon>
        <taxon>Actinomycetes</taxon>
        <taxon>Micromonosporales</taxon>
        <taxon>Micromonosporaceae</taxon>
        <taxon>Actinocatenispora</taxon>
    </lineage>
</organism>
<gene>
    <name evidence="2" type="ORF">Aru02nite_69420</name>
</gene>
<keyword evidence="2" id="KW-0560">Oxidoreductase</keyword>
<dbReference type="Proteomes" id="UP000612808">
    <property type="component" value="Unassembled WGS sequence"/>
</dbReference>
<dbReference type="PROSITE" id="PS51725">
    <property type="entry name" value="ABM"/>
    <property type="match status" value="1"/>
</dbReference>
<keyword evidence="2" id="KW-0503">Monooxygenase</keyword>
<keyword evidence="3" id="KW-1185">Reference proteome</keyword>
<accession>A0A8J3JJC5</accession>
<dbReference type="EMBL" id="BOMB01000051">
    <property type="protein sequence ID" value="GID16053.1"/>
    <property type="molecule type" value="Genomic_DNA"/>
</dbReference>
<evidence type="ECO:0000313" key="2">
    <source>
        <dbReference type="EMBL" id="GID16053.1"/>
    </source>
</evidence>
<dbReference type="InterPro" id="IPR007138">
    <property type="entry name" value="ABM_dom"/>
</dbReference>
<reference evidence="2" key="1">
    <citation type="submission" date="2021-01" db="EMBL/GenBank/DDBJ databases">
        <title>Whole genome shotgun sequence of Actinocatenispora rupis NBRC 107355.</title>
        <authorList>
            <person name="Komaki H."/>
            <person name="Tamura T."/>
        </authorList>
    </citation>
    <scope>NUCLEOTIDE SEQUENCE</scope>
    <source>
        <strain evidence="2">NBRC 107355</strain>
    </source>
</reference>
<name>A0A8J3JJC5_9ACTN</name>
<comment type="caution">
    <text evidence="2">The sequence shown here is derived from an EMBL/GenBank/DDBJ whole genome shotgun (WGS) entry which is preliminary data.</text>
</comment>
<dbReference type="InterPro" id="IPR011008">
    <property type="entry name" value="Dimeric_a/b-barrel"/>
</dbReference>
<dbReference type="GO" id="GO:0004497">
    <property type="term" value="F:monooxygenase activity"/>
    <property type="evidence" value="ECO:0007669"/>
    <property type="project" value="UniProtKB-KW"/>
</dbReference>
<dbReference type="SUPFAM" id="SSF54909">
    <property type="entry name" value="Dimeric alpha+beta barrel"/>
    <property type="match status" value="1"/>
</dbReference>
<sequence>MATMANLDPTTPIFAQFGEKTGPIVLTNTFVVPRERAESFLAHWTKQAEFMKAQPGFVSLQMHQGTAGSQLFLNVAVWESTEALARALGNPQFQSMSAEVPDDIVSYAHIFRKIAVEGLCEA</sequence>
<evidence type="ECO:0000259" key="1">
    <source>
        <dbReference type="PROSITE" id="PS51725"/>
    </source>
</evidence>
<protein>
    <submittedName>
        <fullName evidence="2">Putative monooxygenase</fullName>
    </submittedName>
</protein>
<evidence type="ECO:0000313" key="3">
    <source>
        <dbReference type="Proteomes" id="UP000612808"/>
    </source>
</evidence>
<dbReference type="RefSeq" id="WP_203664622.1">
    <property type="nucleotide sequence ID" value="NZ_BAAAZM010000026.1"/>
</dbReference>
<dbReference type="Pfam" id="PF03992">
    <property type="entry name" value="ABM"/>
    <property type="match status" value="1"/>
</dbReference>
<dbReference type="Gene3D" id="3.30.70.100">
    <property type="match status" value="1"/>
</dbReference>
<proteinExistence type="predicted"/>
<feature type="domain" description="ABM" evidence="1">
    <location>
        <begin position="24"/>
        <end position="111"/>
    </location>
</feature>